<name>A0A7S3LN30_9STRA</name>
<sequence length="301" mass="34505">MKPLIVAHRGENVINPENTISAVRGALRYGVDIIEIDVQFSADGQVVVIHDTTVDRTTHHSGKVSSFTLDELKQMDVGEKKHTSFKGEQIPTLDEVLELMLDEEENKNKAKLLIELKFHWFSWSRLFTPIKDLEKEVVKVVQGRNAQRVIIIQSFVEEYLFNIRKLDPNIPVHLLVFPWRMLFASSLLQSPVDSFNLLHYTATQSFVDLAKSQNKTVYVWTVDSKEHMERCISFGVHGIITNRPKMLQKAIENFDSGSYHTAYHSSDLWFTYSLLAAAVAIICYLLFRLDLLALKSKQKQA</sequence>
<dbReference type="SUPFAM" id="SSF51695">
    <property type="entry name" value="PLC-like phosphodiesterases"/>
    <property type="match status" value="1"/>
</dbReference>
<keyword evidence="1" id="KW-0472">Membrane</keyword>
<proteinExistence type="predicted"/>
<dbReference type="GO" id="GO:0006629">
    <property type="term" value="P:lipid metabolic process"/>
    <property type="evidence" value="ECO:0007669"/>
    <property type="project" value="InterPro"/>
</dbReference>
<protein>
    <recommendedName>
        <fullName evidence="2">GP-PDE domain-containing protein</fullName>
    </recommendedName>
</protein>
<dbReference type="Pfam" id="PF03009">
    <property type="entry name" value="GDPD"/>
    <property type="match status" value="1"/>
</dbReference>
<evidence type="ECO:0000256" key="1">
    <source>
        <dbReference type="SAM" id="Phobius"/>
    </source>
</evidence>
<reference evidence="3" key="1">
    <citation type="submission" date="2021-01" db="EMBL/GenBank/DDBJ databases">
        <authorList>
            <person name="Corre E."/>
            <person name="Pelletier E."/>
            <person name="Niang G."/>
            <person name="Scheremetjew M."/>
            <person name="Finn R."/>
            <person name="Kale V."/>
            <person name="Holt S."/>
            <person name="Cochrane G."/>
            <person name="Meng A."/>
            <person name="Brown T."/>
            <person name="Cohen L."/>
        </authorList>
    </citation>
    <scope>NUCLEOTIDE SEQUENCE</scope>
    <source>
        <strain evidence="3">GSBS06</strain>
    </source>
</reference>
<feature type="domain" description="GP-PDE" evidence="2">
    <location>
        <begin position="3"/>
        <end position="251"/>
    </location>
</feature>
<evidence type="ECO:0000313" key="3">
    <source>
        <dbReference type="EMBL" id="CAE0435087.1"/>
    </source>
</evidence>
<dbReference type="EMBL" id="HBIN01007331">
    <property type="protein sequence ID" value="CAE0435087.1"/>
    <property type="molecule type" value="Transcribed_RNA"/>
</dbReference>
<dbReference type="PROSITE" id="PS51704">
    <property type="entry name" value="GP_PDE"/>
    <property type="match status" value="1"/>
</dbReference>
<gene>
    <name evidence="3" type="ORF">ASTO00021_LOCUS5374</name>
</gene>
<keyword evidence="1" id="KW-1133">Transmembrane helix</keyword>
<dbReference type="AlphaFoldDB" id="A0A7S3LN30"/>
<dbReference type="PANTHER" id="PTHR46211">
    <property type="entry name" value="GLYCEROPHOSPHORYL DIESTER PHOSPHODIESTERASE"/>
    <property type="match status" value="1"/>
</dbReference>
<dbReference type="InterPro" id="IPR017946">
    <property type="entry name" value="PLC-like_Pdiesterase_TIM-brl"/>
</dbReference>
<organism evidence="3">
    <name type="scientific">Aplanochytrium stocchinoi</name>
    <dbReference type="NCBI Taxonomy" id="215587"/>
    <lineage>
        <taxon>Eukaryota</taxon>
        <taxon>Sar</taxon>
        <taxon>Stramenopiles</taxon>
        <taxon>Bigyra</taxon>
        <taxon>Labyrinthulomycetes</taxon>
        <taxon>Thraustochytrida</taxon>
        <taxon>Thraustochytriidae</taxon>
        <taxon>Aplanochytrium</taxon>
    </lineage>
</organism>
<keyword evidence="1" id="KW-0812">Transmembrane</keyword>
<dbReference type="InterPro" id="IPR030395">
    <property type="entry name" value="GP_PDE_dom"/>
</dbReference>
<feature type="transmembrane region" description="Helical" evidence="1">
    <location>
        <begin position="268"/>
        <end position="287"/>
    </location>
</feature>
<evidence type="ECO:0000259" key="2">
    <source>
        <dbReference type="PROSITE" id="PS51704"/>
    </source>
</evidence>
<dbReference type="Gene3D" id="3.20.20.190">
    <property type="entry name" value="Phosphatidylinositol (PI) phosphodiesterase"/>
    <property type="match status" value="1"/>
</dbReference>
<accession>A0A7S3LN30</accession>
<dbReference type="PANTHER" id="PTHR46211:SF14">
    <property type="entry name" value="GLYCEROPHOSPHODIESTER PHOSPHODIESTERASE"/>
    <property type="match status" value="1"/>
</dbReference>
<dbReference type="GO" id="GO:0008081">
    <property type="term" value="F:phosphoric diester hydrolase activity"/>
    <property type="evidence" value="ECO:0007669"/>
    <property type="project" value="InterPro"/>
</dbReference>